<evidence type="ECO:0000256" key="2">
    <source>
        <dbReference type="SAM" id="Coils"/>
    </source>
</evidence>
<dbReference type="GO" id="GO:0016020">
    <property type="term" value="C:membrane"/>
    <property type="evidence" value="ECO:0007669"/>
    <property type="project" value="TreeGrafter"/>
</dbReference>
<feature type="coiled-coil region" evidence="2">
    <location>
        <begin position="71"/>
        <end position="102"/>
    </location>
</feature>
<dbReference type="GO" id="GO:0042157">
    <property type="term" value="P:lipoprotein metabolic process"/>
    <property type="evidence" value="ECO:0007669"/>
    <property type="project" value="InterPro"/>
</dbReference>
<organism evidence="3 4">
    <name type="scientific">Neotoma lepida</name>
    <name type="common">Desert woodrat</name>
    <dbReference type="NCBI Taxonomy" id="56216"/>
    <lineage>
        <taxon>Eukaryota</taxon>
        <taxon>Metazoa</taxon>
        <taxon>Chordata</taxon>
        <taxon>Craniata</taxon>
        <taxon>Vertebrata</taxon>
        <taxon>Euteleostomi</taxon>
        <taxon>Mammalia</taxon>
        <taxon>Eutheria</taxon>
        <taxon>Euarchontoglires</taxon>
        <taxon>Glires</taxon>
        <taxon>Rodentia</taxon>
        <taxon>Myomorpha</taxon>
        <taxon>Muroidea</taxon>
        <taxon>Cricetidae</taxon>
        <taxon>Neotominae</taxon>
        <taxon>Neotoma</taxon>
    </lineage>
</organism>
<dbReference type="AlphaFoldDB" id="A0A1A6FZE9"/>
<keyword evidence="4" id="KW-1185">Reference proteome</keyword>
<dbReference type="InterPro" id="IPR008405">
    <property type="entry name" value="ApoL"/>
</dbReference>
<dbReference type="PANTHER" id="PTHR14096">
    <property type="entry name" value="APOLIPOPROTEIN L"/>
    <property type="match status" value="1"/>
</dbReference>
<evidence type="ECO:0000313" key="4">
    <source>
        <dbReference type="Proteomes" id="UP000092124"/>
    </source>
</evidence>
<dbReference type="Proteomes" id="UP000092124">
    <property type="component" value="Unassembled WGS sequence"/>
</dbReference>
<evidence type="ECO:0008006" key="5">
    <source>
        <dbReference type="Google" id="ProtNLM"/>
    </source>
</evidence>
<dbReference type="OrthoDB" id="9629949at2759"/>
<evidence type="ECO:0000256" key="1">
    <source>
        <dbReference type="ARBA" id="ARBA00010090"/>
    </source>
</evidence>
<protein>
    <recommendedName>
        <fullName evidence="5">Apolipoprotein L3</fullName>
    </recommendedName>
</protein>
<evidence type="ECO:0000313" key="3">
    <source>
        <dbReference type="EMBL" id="OBS59281.1"/>
    </source>
</evidence>
<dbReference type="GO" id="GO:0006869">
    <property type="term" value="P:lipid transport"/>
    <property type="evidence" value="ECO:0007669"/>
    <property type="project" value="InterPro"/>
</dbReference>
<proteinExistence type="inferred from homology"/>
<gene>
    <name evidence="3" type="ORF">A6R68_09593</name>
</gene>
<dbReference type="STRING" id="56216.A0A1A6FZE9"/>
<dbReference type="PANTHER" id="PTHR14096:SF35">
    <property type="entry name" value="APOLIPOPROTEIN L 10A-RELATED"/>
    <property type="match status" value="1"/>
</dbReference>
<dbReference type="GO" id="GO:0005576">
    <property type="term" value="C:extracellular region"/>
    <property type="evidence" value="ECO:0007669"/>
    <property type="project" value="InterPro"/>
</dbReference>
<dbReference type="GO" id="GO:0008289">
    <property type="term" value="F:lipid binding"/>
    <property type="evidence" value="ECO:0007669"/>
    <property type="project" value="InterPro"/>
</dbReference>
<name>A0A1A6FZE9_NEOLE</name>
<keyword evidence="2" id="KW-0175">Coiled coil</keyword>
<accession>A0A1A6FZE9</accession>
<comment type="caution">
    <text evidence="3">The sequence shown here is derived from an EMBL/GenBank/DDBJ whole genome shotgun (WGS) entry which is preliminary data.</text>
</comment>
<sequence>CIVEEFIDFLSKTLYREDLNTLITEDEVWEAFVEATELPSEEQAALRDALEKHLAQEPTDEDDGPQKELQKKRFLEEFPELKRKLEEHIRKLRDLADHLDKVHKDCTISNVVADSTGTASGVLGILGLALAPITGGASLLLSATSLGLGAAAGVTSLTTTAVEESHRVSDEAEADQVVKASMDTLHDILVIIPKISVKLYTTGKDVDKARKLTRRQSLFLKMITDTYSLYCATRIVRGVNVAGGLLGASGLNLVRQLRFARAGLTSVTLGINVYNLVSSSKELNKGAKTEAAGALRDLAQKLQDKLQVIEQIHKALQSDLPQ</sequence>
<comment type="similarity">
    <text evidence="1">Belongs to the apolipoprotein L family.</text>
</comment>
<dbReference type="EMBL" id="LZPO01108272">
    <property type="protein sequence ID" value="OBS59281.1"/>
    <property type="molecule type" value="Genomic_DNA"/>
</dbReference>
<feature type="non-terminal residue" evidence="3">
    <location>
        <position position="322"/>
    </location>
</feature>
<reference evidence="3 4" key="1">
    <citation type="submission" date="2016-06" db="EMBL/GenBank/DDBJ databases">
        <title>The Draft Genome Sequence and Annotation of the Desert Woodrat Neotoma lepida.</title>
        <authorList>
            <person name="Campbell M."/>
            <person name="Oakeson K.F."/>
            <person name="Yandell M."/>
            <person name="Halpert J.R."/>
            <person name="Dearing D."/>
        </authorList>
    </citation>
    <scope>NUCLEOTIDE SEQUENCE [LARGE SCALE GENOMIC DNA]</scope>
    <source>
        <strain evidence="3">417</strain>
        <tissue evidence="3">Liver</tissue>
    </source>
</reference>
<feature type="non-terminal residue" evidence="3">
    <location>
        <position position="1"/>
    </location>
</feature>
<dbReference type="Pfam" id="PF05461">
    <property type="entry name" value="ApoL"/>
    <property type="match status" value="1"/>
</dbReference>